<protein>
    <submittedName>
        <fullName evidence="2">Uncharacterized protein</fullName>
    </submittedName>
</protein>
<sequence length="198" mass="22174">MWGSFRLVYQYFTYWRQSRRLERTLRKRLEGEVAATRSLLERANEQYQSLQEMHRLTRAAVSEASIADVLAAGRQASTTLAAHHRSTSAVPKAEPPLSSITFGDSLVLQAAKKMSETLGQELGQVRRESGVEGLRLYLVKRIRETGIPPERVSQLINQVANDIETKGHGRPLTSEQRARLLAEITGETSDTGRTSPKT</sequence>
<keyword evidence="3" id="KW-1185">Reference proteome</keyword>
<feature type="coiled-coil region" evidence="1">
    <location>
        <begin position="26"/>
        <end position="60"/>
    </location>
</feature>
<evidence type="ECO:0000313" key="3">
    <source>
        <dbReference type="Proteomes" id="UP000530660"/>
    </source>
</evidence>
<comment type="caution">
    <text evidence="2">The sequence shown here is derived from an EMBL/GenBank/DDBJ whole genome shotgun (WGS) entry which is preliminary data.</text>
</comment>
<organism evidence="2 3">
    <name type="scientific">Cyanidiococcus yangmingshanensis</name>
    <dbReference type="NCBI Taxonomy" id="2690220"/>
    <lineage>
        <taxon>Eukaryota</taxon>
        <taxon>Rhodophyta</taxon>
        <taxon>Bangiophyceae</taxon>
        <taxon>Cyanidiales</taxon>
        <taxon>Cyanidiaceae</taxon>
        <taxon>Cyanidiococcus</taxon>
    </lineage>
</organism>
<dbReference type="AlphaFoldDB" id="A0A7J7INN0"/>
<name>A0A7J7INN0_9RHOD</name>
<reference evidence="2 3" key="1">
    <citation type="journal article" date="2020" name="J. Phycol.">
        <title>Comparative genome analysis reveals Cyanidiococcus gen. nov., a new extremophilic red algal genus sister to Cyanidioschyzon (Cyanidioschyzonaceae, Rhodophyta).</title>
        <authorList>
            <person name="Liu S.-L."/>
            <person name="Chiang Y.-R."/>
            <person name="Yoon H.S."/>
            <person name="Fu H.-Y."/>
        </authorList>
    </citation>
    <scope>NUCLEOTIDE SEQUENCE [LARGE SCALE GENOMIC DNA]</scope>
    <source>
        <strain evidence="2 3">THAL066</strain>
    </source>
</reference>
<keyword evidence="1" id="KW-0175">Coiled coil</keyword>
<evidence type="ECO:0000256" key="1">
    <source>
        <dbReference type="SAM" id="Coils"/>
    </source>
</evidence>
<gene>
    <name evidence="2" type="ORF">F1559_000617</name>
</gene>
<dbReference type="EMBL" id="VWRR01000002">
    <property type="protein sequence ID" value="KAF6004733.1"/>
    <property type="molecule type" value="Genomic_DNA"/>
</dbReference>
<dbReference type="Proteomes" id="UP000530660">
    <property type="component" value="Unassembled WGS sequence"/>
</dbReference>
<accession>A0A7J7INN0</accession>
<evidence type="ECO:0000313" key="2">
    <source>
        <dbReference type="EMBL" id="KAF6004733.1"/>
    </source>
</evidence>
<proteinExistence type="predicted"/>